<proteinExistence type="predicted"/>
<dbReference type="STRING" id="225849.swp_1906"/>
<keyword evidence="2" id="KW-1185">Reference proteome</keyword>
<protein>
    <submittedName>
        <fullName evidence="1">Uncharacterized protein</fullName>
    </submittedName>
</protein>
<evidence type="ECO:0000313" key="1">
    <source>
        <dbReference type="EMBL" id="ACJ28665.1"/>
    </source>
</evidence>
<dbReference type="AlphaFoldDB" id="B8CLL4"/>
<name>B8CLL4_SHEPW</name>
<dbReference type="KEGG" id="swp:swp_1906"/>
<gene>
    <name evidence="1" type="ordered locus">swp_1906</name>
</gene>
<dbReference type="HOGENOM" id="CLU_3239549_0_0_6"/>
<reference evidence="1 2" key="1">
    <citation type="journal article" date="2008" name="PLoS ONE">
        <title>Environmental adaptation: genomic analysis of the piezotolerant and psychrotolerant deep-sea iron reducing bacterium Shewanella piezotolerans WP3.</title>
        <authorList>
            <person name="Wang F."/>
            <person name="Wang J."/>
            <person name="Jian H."/>
            <person name="Zhang B."/>
            <person name="Li S."/>
            <person name="Wang F."/>
            <person name="Zeng X."/>
            <person name="Gao L."/>
            <person name="Bartlett D.H."/>
            <person name="Yu J."/>
            <person name="Hu S."/>
            <person name="Xiao X."/>
        </authorList>
    </citation>
    <scope>NUCLEOTIDE SEQUENCE [LARGE SCALE GENOMIC DNA]</scope>
    <source>
        <strain evidence="2">WP3 / JCM 13877</strain>
    </source>
</reference>
<dbReference type="Proteomes" id="UP000000753">
    <property type="component" value="Chromosome"/>
</dbReference>
<evidence type="ECO:0000313" key="2">
    <source>
        <dbReference type="Proteomes" id="UP000000753"/>
    </source>
</evidence>
<sequence length="43" mass="4814">MESSSIIKGHISFSLHGVDVHDKTKLKQSVKRNKLLDKIANIP</sequence>
<accession>B8CLL4</accession>
<dbReference type="EMBL" id="CP000472">
    <property type="protein sequence ID" value="ACJ28665.1"/>
    <property type="molecule type" value="Genomic_DNA"/>
</dbReference>
<organism evidence="1 2">
    <name type="scientific">Shewanella piezotolerans (strain WP3 / JCM 13877)</name>
    <dbReference type="NCBI Taxonomy" id="225849"/>
    <lineage>
        <taxon>Bacteria</taxon>
        <taxon>Pseudomonadati</taxon>
        <taxon>Pseudomonadota</taxon>
        <taxon>Gammaproteobacteria</taxon>
        <taxon>Alteromonadales</taxon>
        <taxon>Shewanellaceae</taxon>
        <taxon>Shewanella</taxon>
    </lineage>
</organism>